<dbReference type="AlphaFoldDB" id="A0A8F5GSB1"/>
<dbReference type="PANTHER" id="PTHR10030:SF37">
    <property type="entry name" value="ALPHA-L-FUCOSIDASE-RELATED"/>
    <property type="match status" value="1"/>
</dbReference>
<dbReference type="OrthoDB" id="38596at2157"/>
<accession>A0A8F5GSB1</accession>
<dbReference type="GO" id="GO:0004560">
    <property type="term" value="F:alpha-L-fucosidase activity"/>
    <property type="evidence" value="ECO:0007669"/>
    <property type="project" value="UniProtKB-EC"/>
</dbReference>
<dbReference type="Pfam" id="PF01120">
    <property type="entry name" value="Alpha_L_fucos"/>
    <property type="match status" value="1"/>
</dbReference>
<dbReference type="EC" id="3.2.1.51" evidence="5"/>
<dbReference type="Proteomes" id="UP000694018">
    <property type="component" value="Chromosome"/>
</dbReference>
<keyword evidence="3 5" id="KW-0326">Glycosidase</keyword>
<evidence type="ECO:0000259" key="4">
    <source>
        <dbReference type="Pfam" id="PF01120"/>
    </source>
</evidence>
<dbReference type="PIRSF" id="PIRSF001092">
    <property type="entry name" value="Alpha-L-fucosidase"/>
    <property type="match status" value="1"/>
</dbReference>
<protein>
    <submittedName>
        <fullName evidence="5">Alpha-L-fucosidase</fullName>
        <ecNumber evidence="5">3.2.1.51</ecNumber>
    </submittedName>
</protein>
<evidence type="ECO:0000256" key="1">
    <source>
        <dbReference type="ARBA" id="ARBA00022729"/>
    </source>
</evidence>
<keyword evidence="1" id="KW-0732">Signal</keyword>
<dbReference type="InterPro" id="IPR057739">
    <property type="entry name" value="Glyco_hydro_29_N"/>
</dbReference>
<feature type="domain" description="Glycoside hydrolase family 29 N-terminal" evidence="4">
    <location>
        <begin position="16"/>
        <end position="375"/>
    </location>
</feature>
<organism evidence="5 6">
    <name type="scientific">Saccharolobus shibatae (strain ATCC 51178 / DSM 5389 / JCM 8931 / NBRC 15437 / B12)</name>
    <name type="common">Sulfolobus shibatae</name>
    <dbReference type="NCBI Taxonomy" id="523848"/>
    <lineage>
        <taxon>Archaea</taxon>
        <taxon>Thermoproteota</taxon>
        <taxon>Thermoprotei</taxon>
        <taxon>Sulfolobales</taxon>
        <taxon>Sulfolobaceae</taxon>
        <taxon>Saccharolobus</taxon>
    </lineage>
</organism>
<dbReference type="InterPro" id="IPR000933">
    <property type="entry name" value="Glyco_hydro_29"/>
</dbReference>
<name>A0A8F5GSB1_SACSH</name>
<proteinExistence type="predicted"/>
<dbReference type="PANTHER" id="PTHR10030">
    <property type="entry name" value="ALPHA-L-FUCOSIDASE"/>
    <property type="match status" value="1"/>
</dbReference>
<dbReference type="RefSeq" id="WP_218266819.1">
    <property type="nucleotide sequence ID" value="NZ_CP077717.1"/>
</dbReference>
<dbReference type="SMR" id="A0A8F5GSB1"/>
<dbReference type="InterPro" id="IPR016286">
    <property type="entry name" value="FUC_metazoa-typ"/>
</dbReference>
<sequence length="501" mass="58196">MPRNSYEILKSLPVPSKGPFKPTWSSLKKYRIPTWFANSKFGIFIHWGVYSVPAYANEWYPRYMYMPDRSEHQYHLKNFGPVTDFGYKDFIPMFSAENWDPYEWAKLFKKSGAKFVVLVAEHHDGFALWESNYTRWCATKIGPKRDIVRELREAVEGQGLIFGISYHRAEHWWFFDQGMKIESDVRDPKYFDLYGPAQPASLNPRDPPSKDNAPPDDEFLMDWLLRIIEAVEKYRPWLVYFDWWIANPSFQPYLKAFASYYYNRSYKWGIEPVIIFKQGAFEEGTAIPDLAERGTIKNVYPSTWLADTSIDYKSWGYIKDAEYKSPSFILSHLGDVASKNGVFLLNIGPKADGTIPEEAKRILLDVGDWLNVNGEAIFGSKPWRVYGEGPSEINDGGFFTERKIVLGDQDVRYIVKDYYPRQRHIYAIIFGKPKEITLRSFMKNLKLTEEGVIVDVSRLDGKGKLEWGLSDEGLKIKIEEVTRAPLVIRVILDYRLGSSIQ</sequence>
<dbReference type="GO" id="GO:0006004">
    <property type="term" value="P:fucose metabolic process"/>
    <property type="evidence" value="ECO:0007669"/>
    <property type="project" value="TreeGrafter"/>
</dbReference>
<dbReference type="SMART" id="SM00812">
    <property type="entry name" value="Alpha_L_fucos"/>
    <property type="match status" value="1"/>
</dbReference>
<dbReference type="GeneID" id="65562039"/>
<dbReference type="FunFam" id="3.20.20.80:FF:000158">
    <property type="entry name" value="Exported alpha-L-fucosidase"/>
    <property type="match status" value="1"/>
</dbReference>
<reference evidence="5" key="1">
    <citation type="journal article" date="2021" name="Environ. Microbiol.">
        <title>New insights into the diversity and evolution of the archaeal mobilome from three complete genomes of Saccharolobus shibatae.</title>
        <authorList>
            <person name="Medvedeva S."/>
            <person name="Brandt D."/>
            <person name="Cvirkaite-Krupovic V."/>
            <person name="Liu Y."/>
            <person name="Severinov K."/>
            <person name="Ishino S."/>
            <person name="Ishino Y."/>
            <person name="Prangishvili D."/>
            <person name="Kalinowski J."/>
            <person name="Krupovic M."/>
        </authorList>
    </citation>
    <scope>NUCLEOTIDE SEQUENCE</scope>
    <source>
        <strain evidence="5">B12</strain>
    </source>
</reference>
<gene>
    <name evidence="5" type="ORF">J5U23_00423</name>
</gene>
<evidence type="ECO:0000313" key="5">
    <source>
        <dbReference type="EMBL" id="QXJ27556.1"/>
    </source>
</evidence>
<evidence type="ECO:0000313" key="6">
    <source>
        <dbReference type="Proteomes" id="UP000694018"/>
    </source>
</evidence>
<evidence type="ECO:0000256" key="2">
    <source>
        <dbReference type="ARBA" id="ARBA00022801"/>
    </source>
</evidence>
<evidence type="ECO:0000256" key="3">
    <source>
        <dbReference type="ARBA" id="ARBA00023295"/>
    </source>
</evidence>
<keyword evidence="2 5" id="KW-0378">Hydrolase</keyword>
<dbReference type="GO" id="GO:0005764">
    <property type="term" value="C:lysosome"/>
    <property type="evidence" value="ECO:0007669"/>
    <property type="project" value="TreeGrafter"/>
</dbReference>
<dbReference type="GO" id="GO:0016139">
    <property type="term" value="P:glycoside catabolic process"/>
    <property type="evidence" value="ECO:0007669"/>
    <property type="project" value="TreeGrafter"/>
</dbReference>
<dbReference type="KEGG" id="sshi:J5U23_00423"/>
<dbReference type="EMBL" id="CP077717">
    <property type="protein sequence ID" value="QXJ27556.1"/>
    <property type="molecule type" value="Genomic_DNA"/>
</dbReference>